<sequence>MAFYKNSTVLLVDDSYIDNLISRKILENNNFAERIIVMDSPQNAIDYMQKSMETGKDIPDVIFLDIRMPEMNGFEFLKELKKIAGIAEQGIKIYMLSSSLDPHDLKRTAENTLVTKFLGKPLTSKTLQEI</sequence>
<dbReference type="InterPro" id="IPR011006">
    <property type="entry name" value="CheY-like_superfamily"/>
</dbReference>
<accession>A0A7K1YA72</accession>
<dbReference type="AlphaFoldDB" id="A0A7K1YA72"/>
<dbReference type="GO" id="GO:0000160">
    <property type="term" value="P:phosphorelay signal transduction system"/>
    <property type="evidence" value="ECO:0007669"/>
    <property type="project" value="InterPro"/>
</dbReference>
<dbReference type="PROSITE" id="PS50110">
    <property type="entry name" value="RESPONSE_REGULATORY"/>
    <property type="match status" value="1"/>
</dbReference>
<comment type="caution">
    <text evidence="3">The sequence shown here is derived from an EMBL/GenBank/DDBJ whole genome shotgun (WGS) entry which is preliminary data.</text>
</comment>
<dbReference type="InterPro" id="IPR001789">
    <property type="entry name" value="Sig_transdc_resp-reg_receiver"/>
</dbReference>
<reference evidence="3 4" key="1">
    <citation type="submission" date="2019-11" db="EMBL/GenBank/DDBJ databases">
        <title>Pedobacter sp. HMF7647 Genome sequencing and assembly.</title>
        <authorList>
            <person name="Kang H."/>
            <person name="Kim H."/>
            <person name="Joh K."/>
        </authorList>
    </citation>
    <scope>NUCLEOTIDE SEQUENCE [LARGE SCALE GENOMIC DNA]</scope>
    <source>
        <strain evidence="3 4">HMF7647</strain>
    </source>
</reference>
<evidence type="ECO:0000256" key="1">
    <source>
        <dbReference type="PROSITE-ProRule" id="PRU00169"/>
    </source>
</evidence>
<feature type="modified residue" description="4-aspartylphosphate" evidence="1">
    <location>
        <position position="65"/>
    </location>
</feature>
<proteinExistence type="predicted"/>
<evidence type="ECO:0000259" key="2">
    <source>
        <dbReference type="PROSITE" id="PS50110"/>
    </source>
</evidence>
<dbReference type="InterPro" id="IPR052893">
    <property type="entry name" value="TCS_response_regulator"/>
</dbReference>
<protein>
    <submittedName>
        <fullName evidence="3">Response regulator</fullName>
    </submittedName>
</protein>
<feature type="domain" description="Response regulatory" evidence="2">
    <location>
        <begin position="8"/>
        <end position="130"/>
    </location>
</feature>
<dbReference type="SMART" id="SM00448">
    <property type="entry name" value="REC"/>
    <property type="match status" value="1"/>
</dbReference>
<dbReference type="PANTHER" id="PTHR44520:SF2">
    <property type="entry name" value="RESPONSE REGULATOR RCP1"/>
    <property type="match status" value="1"/>
</dbReference>
<dbReference type="RefSeq" id="WP_160844137.1">
    <property type="nucleotide sequence ID" value="NZ_WVHT01000003.1"/>
</dbReference>
<evidence type="ECO:0000313" key="3">
    <source>
        <dbReference type="EMBL" id="MXV50958.1"/>
    </source>
</evidence>
<dbReference type="Gene3D" id="3.40.50.2300">
    <property type="match status" value="1"/>
</dbReference>
<gene>
    <name evidence="3" type="ORF">GS399_08235</name>
</gene>
<organism evidence="3 4">
    <name type="scientific">Hufsiella arboris</name>
    <dbReference type="NCBI Taxonomy" id="2695275"/>
    <lineage>
        <taxon>Bacteria</taxon>
        <taxon>Pseudomonadati</taxon>
        <taxon>Bacteroidota</taxon>
        <taxon>Sphingobacteriia</taxon>
        <taxon>Sphingobacteriales</taxon>
        <taxon>Sphingobacteriaceae</taxon>
        <taxon>Hufsiella</taxon>
    </lineage>
</organism>
<dbReference type="Pfam" id="PF00072">
    <property type="entry name" value="Response_reg"/>
    <property type="match status" value="1"/>
</dbReference>
<dbReference type="SUPFAM" id="SSF52172">
    <property type="entry name" value="CheY-like"/>
    <property type="match status" value="1"/>
</dbReference>
<keyword evidence="4" id="KW-1185">Reference proteome</keyword>
<evidence type="ECO:0000313" key="4">
    <source>
        <dbReference type="Proteomes" id="UP000466586"/>
    </source>
</evidence>
<keyword evidence="1" id="KW-0597">Phosphoprotein</keyword>
<dbReference type="Proteomes" id="UP000466586">
    <property type="component" value="Unassembled WGS sequence"/>
</dbReference>
<name>A0A7K1YA72_9SPHI</name>
<dbReference type="PANTHER" id="PTHR44520">
    <property type="entry name" value="RESPONSE REGULATOR RCP1-RELATED"/>
    <property type="match status" value="1"/>
</dbReference>
<dbReference type="EMBL" id="WVHT01000003">
    <property type="protein sequence ID" value="MXV50958.1"/>
    <property type="molecule type" value="Genomic_DNA"/>
</dbReference>